<name>G7K2N5_MEDTR</name>
<dbReference type="EMBL" id="CM001221">
    <property type="protein sequence ID" value="AES95398.1"/>
    <property type="molecule type" value="Genomic_DNA"/>
</dbReference>
<organism evidence="1 3">
    <name type="scientific">Medicago truncatula</name>
    <name type="common">Barrel medic</name>
    <name type="synonym">Medicago tribuloides</name>
    <dbReference type="NCBI Taxonomy" id="3880"/>
    <lineage>
        <taxon>Eukaryota</taxon>
        <taxon>Viridiplantae</taxon>
        <taxon>Streptophyta</taxon>
        <taxon>Embryophyta</taxon>
        <taxon>Tracheophyta</taxon>
        <taxon>Spermatophyta</taxon>
        <taxon>Magnoliopsida</taxon>
        <taxon>eudicotyledons</taxon>
        <taxon>Gunneridae</taxon>
        <taxon>Pentapetalae</taxon>
        <taxon>rosids</taxon>
        <taxon>fabids</taxon>
        <taxon>Fabales</taxon>
        <taxon>Fabaceae</taxon>
        <taxon>Papilionoideae</taxon>
        <taxon>50 kb inversion clade</taxon>
        <taxon>NPAAA clade</taxon>
        <taxon>Hologalegina</taxon>
        <taxon>IRL clade</taxon>
        <taxon>Trifolieae</taxon>
        <taxon>Medicago</taxon>
    </lineage>
</organism>
<gene>
    <name evidence="1" type="ordered locus">MTR_5g025030</name>
</gene>
<evidence type="ECO:0000313" key="3">
    <source>
        <dbReference type="Proteomes" id="UP000002051"/>
    </source>
</evidence>
<reference evidence="1 3" key="2">
    <citation type="journal article" date="2014" name="BMC Genomics">
        <title>An improved genome release (version Mt4.0) for the model legume Medicago truncatula.</title>
        <authorList>
            <person name="Tang H."/>
            <person name="Krishnakumar V."/>
            <person name="Bidwell S."/>
            <person name="Rosen B."/>
            <person name="Chan A."/>
            <person name="Zhou S."/>
            <person name="Gentzbittel L."/>
            <person name="Childs K.L."/>
            <person name="Yandell M."/>
            <person name="Gundlach H."/>
            <person name="Mayer K.F."/>
            <person name="Schwartz D.C."/>
            <person name="Town C.D."/>
        </authorList>
    </citation>
    <scope>GENOME REANNOTATION</scope>
    <source>
        <strain evidence="2 3">cv. Jemalong A17</strain>
    </source>
</reference>
<proteinExistence type="predicted"/>
<dbReference type="PaxDb" id="3880-AES95398"/>
<sequence length="99" mass="11693">MIHTDVTISRLKDQLDQINRQLNHKDTRRVDDVEYRHPSTDSARSVWFSRMKLMNDDDLDTLLVRSVEQIHKSLIRPRNYEEIMALLDTPDEDISLADS</sequence>
<dbReference type="HOGENOM" id="CLU_125180_0_0_1"/>
<keyword evidence="3" id="KW-1185">Reference proteome</keyword>
<dbReference type="EnsemblPlants" id="AES95398">
    <property type="protein sequence ID" value="AES95398"/>
    <property type="gene ID" value="MTR_5g025030"/>
</dbReference>
<evidence type="ECO:0000313" key="2">
    <source>
        <dbReference type="EnsemblPlants" id="AES95398"/>
    </source>
</evidence>
<dbReference type="AlphaFoldDB" id="G7K2N5"/>
<reference evidence="1 3" key="1">
    <citation type="journal article" date="2011" name="Nature">
        <title>The Medicago genome provides insight into the evolution of rhizobial symbioses.</title>
        <authorList>
            <person name="Young N.D."/>
            <person name="Debelle F."/>
            <person name="Oldroyd G.E."/>
            <person name="Geurts R."/>
            <person name="Cannon S.B."/>
            <person name="Udvardi M.K."/>
            <person name="Benedito V.A."/>
            <person name="Mayer K.F."/>
            <person name="Gouzy J."/>
            <person name="Schoof H."/>
            <person name="Van de Peer Y."/>
            <person name="Proost S."/>
            <person name="Cook D.R."/>
            <person name="Meyers B.C."/>
            <person name="Spannagl M."/>
            <person name="Cheung F."/>
            <person name="De Mita S."/>
            <person name="Krishnakumar V."/>
            <person name="Gundlach H."/>
            <person name="Zhou S."/>
            <person name="Mudge J."/>
            <person name="Bharti A.K."/>
            <person name="Murray J.D."/>
            <person name="Naoumkina M.A."/>
            <person name="Rosen B."/>
            <person name="Silverstein K.A."/>
            <person name="Tang H."/>
            <person name="Rombauts S."/>
            <person name="Zhao P.X."/>
            <person name="Zhou P."/>
            <person name="Barbe V."/>
            <person name="Bardou P."/>
            <person name="Bechner M."/>
            <person name="Bellec A."/>
            <person name="Berger A."/>
            <person name="Berges H."/>
            <person name="Bidwell S."/>
            <person name="Bisseling T."/>
            <person name="Choisne N."/>
            <person name="Couloux A."/>
            <person name="Denny R."/>
            <person name="Deshpande S."/>
            <person name="Dai X."/>
            <person name="Doyle J.J."/>
            <person name="Dudez A.M."/>
            <person name="Farmer A.D."/>
            <person name="Fouteau S."/>
            <person name="Franken C."/>
            <person name="Gibelin C."/>
            <person name="Gish J."/>
            <person name="Goldstein S."/>
            <person name="Gonzalez A.J."/>
            <person name="Green P.J."/>
            <person name="Hallab A."/>
            <person name="Hartog M."/>
            <person name="Hua A."/>
            <person name="Humphray S.J."/>
            <person name="Jeong D.H."/>
            <person name="Jing Y."/>
            <person name="Jocker A."/>
            <person name="Kenton S.M."/>
            <person name="Kim D.J."/>
            <person name="Klee K."/>
            <person name="Lai H."/>
            <person name="Lang C."/>
            <person name="Lin S."/>
            <person name="Macmil S.L."/>
            <person name="Magdelenat G."/>
            <person name="Matthews L."/>
            <person name="McCorrison J."/>
            <person name="Monaghan E.L."/>
            <person name="Mun J.H."/>
            <person name="Najar F.Z."/>
            <person name="Nicholson C."/>
            <person name="Noirot C."/>
            <person name="O'Bleness M."/>
            <person name="Paule C.R."/>
            <person name="Poulain J."/>
            <person name="Prion F."/>
            <person name="Qin B."/>
            <person name="Qu C."/>
            <person name="Retzel E.F."/>
            <person name="Riddle C."/>
            <person name="Sallet E."/>
            <person name="Samain S."/>
            <person name="Samson N."/>
            <person name="Sanders I."/>
            <person name="Saurat O."/>
            <person name="Scarpelli C."/>
            <person name="Schiex T."/>
            <person name="Segurens B."/>
            <person name="Severin A.J."/>
            <person name="Sherrier D.J."/>
            <person name="Shi R."/>
            <person name="Sims S."/>
            <person name="Singer S.R."/>
            <person name="Sinharoy S."/>
            <person name="Sterck L."/>
            <person name="Viollet A."/>
            <person name="Wang B.B."/>
            <person name="Wang K."/>
            <person name="Wang M."/>
            <person name="Wang X."/>
            <person name="Warfsmann J."/>
            <person name="Weissenbach J."/>
            <person name="White D.D."/>
            <person name="White J.D."/>
            <person name="Wiley G.B."/>
            <person name="Wincker P."/>
            <person name="Xing Y."/>
            <person name="Yang L."/>
            <person name="Yao Z."/>
            <person name="Ying F."/>
            <person name="Zhai J."/>
            <person name="Zhou L."/>
            <person name="Zuber A."/>
            <person name="Denarie J."/>
            <person name="Dixon R.A."/>
            <person name="May G.D."/>
            <person name="Schwartz D.C."/>
            <person name="Rogers J."/>
            <person name="Quetier F."/>
            <person name="Town C.D."/>
            <person name="Roe B.A."/>
        </authorList>
    </citation>
    <scope>NUCLEOTIDE SEQUENCE [LARGE SCALE GENOMIC DNA]</scope>
    <source>
        <strain evidence="1">A17</strain>
        <strain evidence="2 3">cv. Jemalong A17</strain>
    </source>
</reference>
<protein>
    <submittedName>
        <fullName evidence="1 2">Uncharacterized protein</fullName>
    </submittedName>
</protein>
<accession>G7K2N5</accession>
<evidence type="ECO:0000313" key="1">
    <source>
        <dbReference type="EMBL" id="AES95398.1"/>
    </source>
</evidence>
<dbReference type="Proteomes" id="UP000002051">
    <property type="component" value="Chromosome 5"/>
</dbReference>
<reference evidence="2" key="3">
    <citation type="submission" date="2015-04" db="UniProtKB">
        <authorList>
            <consortium name="EnsemblPlants"/>
        </authorList>
    </citation>
    <scope>IDENTIFICATION</scope>
    <source>
        <strain evidence="2">cv. Jemalong A17</strain>
    </source>
</reference>